<evidence type="ECO:0000313" key="3">
    <source>
        <dbReference type="Proteomes" id="UP000619293"/>
    </source>
</evidence>
<keyword evidence="3" id="KW-1185">Reference proteome</keyword>
<dbReference type="AlphaFoldDB" id="A0A8J3K129"/>
<dbReference type="Gene3D" id="3.30.1050.10">
    <property type="entry name" value="SCP2 sterol-binding domain"/>
    <property type="match status" value="1"/>
</dbReference>
<gene>
    <name evidence="2" type="ORF">Cch02nite_22140</name>
</gene>
<sequence>MVMEDIMADFDLSDFSSLDPAQFASLVKNASDAQLNEVLGGDLRTKVLDEIFRRMPGLFRPERAGNTEAVIHWIITGAADGGSDTYELVIANGACTLSETPSHEPKLAVTVGPADFLKVVSGNGNPVMMFMTGKLKAKGDLALAANIANLFNIPKA</sequence>
<dbReference type="EMBL" id="BONG01000010">
    <property type="protein sequence ID" value="GIF88770.1"/>
    <property type="molecule type" value="Genomic_DNA"/>
</dbReference>
<dbReference type="InterPro" id="IPR036527">
    <property type="entry name" value="SCP2_sterol-bd_dom_sf"/>
</dbReference>
<organism evidence="2 3">
    <name type="scientific">Catellatospora chokoriensis</name>
    <dbReference type="NCBI Taxonomy" id="310353"/>
    <lineage>
        <taxon>Bacteria</taxon>
        <taxon>Bacillati</taxon>
        <taxon>Actinomycetota</taxon>
        <taxon>Actinomycetes</taxon>
        <taxon>Micromonosporales</taxon>
        <taxon>Micromonosporaceae</taxon>
        <taxon>Catellatospora</taxon>
    </lineage>
</organism>
<comment type="caution">
    <text evidence="2">The sequence shown here is derived from an EMBL/GenBank/DDBJ whole genome shotgun (WGS) entry which is preliminary data.</text>
</comment>
<accession>A0A8J3K129</accession>
<evidence type="ECO:0000313" key="2">
    <source>
        <dbReference type="EMBL" id="GIF88770.1"/>
    </source>
</evidence>
<feature type="domain" description="SCP2" evidence="1">
    <location>
        <begin position="61"/>
        <end position="151"/>
    </location>
</feature>
<protein>
    <recommendedName>
        <fullName evidence="1">SCP2 domain-containing protein</fullName>
    </recommendedName>
</protein>
<evidence type="ECO:0000259" key="1">
    <source>
        <dbReference type="Pfam" id="PF02036"/>
    </source>
</evidence>
<dbReference type="InterPro" id="IPR003033">
    <property type="entry name" value="SCP2_sterol-bd_dom"/>
</dbReference>
<reference evidence="2 3" key="1">
    <citation type="submission" date="2021-01" db="EMBL/GenBank/DDBJ databases">
        <title>Whole genome shotgun sequence of Catellatospora chokoriensis NBRC 107358.</title>
        <authorList>
            <person name="Komaki H."/>
            <person name="Tamura T."/>
        </authorList>
    </citation>
    <scope>NUCLEOTIDE SEQUENCE [LARGE SCALE GENOMIC DNA]</scope>
    <source>
        <strain evidence="2 3">NBRC 107358</strain>
    </source>
</reference>
<dbReference type="SUPFAM" id="SSF55718">
    <property type="entry name" value="SCP-like"/>
    <property type="match status" value="1"/>
</dbReference>
<proteinExistence type="predicted"/>
<dbReference type="Pfam" id="PF02036">
    <property type="entry name" value="SCP2"/>
    <property type="match status" value="1"/>
</dbReference>
<dbReference type="Proteomes" id="UP000619293">
    <property type="component" value="Unassembled WGS sequence"/>
</dbReference>
<name>A0A8J3K129_9ACTN</name>